<organism evidence="1 2">
    <name type="scientific">Brassica cretica</name>
    <name type="common">Mustard</name>
    <dbReference type="NCBI Taxonomy" id="69181"/>
    <lineage>
        <taxon>Eukaryota</taxon>
        <taxon>Viridiplantae</taxon>
        <taxon>Streptophyta</taxon>
        <taxon>Embryophyta</taxon>
        <taxon>Tracheophyta</taxon>
        <taxon>Spermatophyta</taxon>
        <taxon>Magnoliopsida</taxon>
        <taxon>eudicotyledons</taxon>
        <taxon>Gunneridae</taxon>
        <taxon>Pentapetalae</taxon>
        <taxon>rosids</taxon>
        <taxon>malvids</taxon>
        <taxon>Brassicales</taxon>
        <taxon>Brassicaceae</taxon>
        <taxon>Brassiceae</taxon>
        <taxon>Brassica</taxon>
    </lineage>
</organism>
<reference evidence="1" key="1">
    <citation type="submission" date="2019-12" db="EMBL/GenBank/DDBJ databases">
        <title>Genome sequencing and annotation of Brassica cretica.</title>
        <authorList>
            <person name="Studholme D.J."/>
            <person name="Sarris P."/>
        </authorList>
    </citation>
    <scope>NUCLEOTIDE SEQUENCE</scope>
    <source>
        <strain evidence="1">PFS-109/04</strain>
        <tissue evidence="1">Leaf</tissue>
    </source>
</reference>
<proteinExistence type="predicted"/>
<dbReference type="Proteomes" id="UP000712600">
    <property type="component" value="Unassembled WGS sequence"/>
</dbReference>
<dbReference type="PANTHER" id="PTHR23054:SF66">
    <property type="entry name" value="DUF547 DOMAIN-CONTAINING PROTEIN"/>
    <property type="match status" value="1"/>
</dbReference>
<dbReference type="EMBL" id="QGKX02000996">
    <property type="protein sequence ID" value="KAF3554546.1"/>
    <property type="molecule type" value="Genomic_DNA"/>
</dbReference>
<evidence type="ECO:0000313" key="1">
    <source>
        <dbReference type="EMBL" id="KAF3554546.1"/>
    </source>
</evidence>
<gene>
    <name evidence="1" type="ORF">F2Q69_00016151</name>
</gene>
<name>A0A8S9QN81_BRACR</name>
<comment type="caution">
    <text evidence="1">The sequence shown here is derived from an EMBL/GenBank/DDBJ whole genome shotgun (WGS) entry which is preliminary data.</text>
</comment>
<sequence length="185" mass="20764">MISGAQASGKTPLLMISSSPPSSYQSVSSCSFSQNAFLANGIPQNNDKPFLLLSKPAYNIGDRMVSIEAIQSYILRIMMPRPGQIRVYTPTGIYQELETAKEESVHSTFGVKKDQKLFLPKIIESFSTYSGLSQATLMEMIQKCLPETMKKRIKKLNSGRSRKSIVELMPHSFVFMYLIARELVR</sequence>
<dbReference type="AlphaFoldDB" id="A0A8S9QN81"/>
<accession>A0A8S9QN81</accession>
<evidence type="ECO:0000313" key="2">
    <source>
        <dbReference type="Proteomes" id="UP000712600"/>
    </source>
</evidence>
<protein>
    <submittedName>
        <fullName evidence="1">Uncharacterized protein</fullName>
    </submittedName>
</protein>
<dbReference type="PANTHER" id="PTHR23054">
    <property type="entry name" value="TERNARY COMPLEX FACTOR MIP1, LEUCINE-ZIPPER-RELATED"/>
    <property type="match status" value="1"/>
</dbReference>